<dbReference type="GO" id="GO:0047952">
    <property type="term" value="F:glycerol-3-phosphate dehydrogenase [NAD(P)+] activity"/>
    <property type="evidence" value="ECO:0007669"/>
    <property type="project" value="UniProtKB-UniRule"/>
</dbReference>
<dbReference type="InterPro" id="IPR013328">
    <property type="entry name" value="6PGD_dom2"/>
</dbReference>
<feature type="binding site" evidence="10">
    <location>
        <position position="44"/>
    </location>
    <ligand>
        <name>NADPH</name>
        <dbReference type="ChEBI" id="CHEBI:57783"/>
    </ligand>
</feature>
<feature type="binding site" evidence="10">
    <location>
        <position position="265"/>
    </location>
    <ligand>
        <name>sn-glycerol 3-phosphate</name>
        <dbReference type="ChEBI" id="CHEBI:57597"/>
    </ligand>
</feature>
<dbReference type="Proteomes" id="UP000320948">
    <property type="component" value="Unassembled WGS sequence"/>
</dbReference>
<dbReference type="Pfam" id="PF01210">
    <property type="entry name" value="NAD_Gly3P_dh_N"/>
    <property type="match status" value="1"/>
</dbReference>
<evidence type="ECO:0000313" key="19">
    <source>
        <dbReference type="Proteomes" id="UP000320948"/>
    </source>
</evidence>
<evidence type="ECO:0000256" key="8">
    <source>
        <dbReference type="ARBA" id="ARBA00023209"/>
    </source>
</evidence>
<keyword evidence="6 10" id="KW-0520">NAD</keyword>
<proteinExistence type="inferred from homology"/>
<comment type="catalytic activity">
    <reaction evidence="10 15">
        <text>sn-glycerol 3-phosphate + NADP(+) = dihydroxyacetone phosphate + NADPH + H(+)</text>
        <dbReference type="Rhea" id="RHEA:11096"/>
        <dbReference type="ChEBI" id="CHEBI:15378"/>
        <dbReference type="ChEBI" id="CHEBI:57597"/>
        <dbReference type="ChEBI" id="CHEBI:57642"/>
        <dbReference type="ChEBI" id="CHEBI:57783"/>
        <dbReference type="ChEBI" id="CHEBI:58349"/>
        <dbReference type="EC" id="1.1.1.94"/>
    </reaction>
</comment>
<dbReference type="PIRSF" id="PIRSF000114">
    <property type="entry name" value="Glycerol-3-P_dh"/>
    <property type="match status" value="1"/>
</dbReference>
<comment type="function">
    <text evidence="10">Catalyzes the reduction of the glycolytic intermediate dihydroxyacetone phosphate (DHAP) to sn-glycerol 3-phosphate (G3P), the key precursor for phospholipid synthesis.</text>
</comment>
<keyword evidence="10" id="KW-0963">Cytoplasm</keyword>
<feature type="binding site" evidence="13">
    <location>
        <position position="151"/>
    </location>
    <ligand>
        <name>NAD(+)</name>
        <dbReference type="ChEBI" id="CHEBI:57540"/>
    </ligand>
</feature>
<evidence type="ECO:0000256" key="12">
    <source>
        <dbReference type="PIRSR" id="PIRSR000114-2"/>
    </source>
</evidence>
<dbReference type="NCBIfam" id="NF000940">
    <property type="entry name" value="PRK00094.1-2"/>
    <property type="match status" value="1"/>
</dbReference>
<feature type="domain" description="Glycerol-3-phosphate dehydrogenase NAD-dependent C-terminal" evidence="17">
    <location>
        <begin position="191"/>
        <end position="330"/>
    </location>
</feature>
<keyword evidence="2 10" id="KW-0444">Lipid biosynthesis</keyword>
<evidence type="ECO:0000256" key="7">
    <source>
        <dbReference type="ARBA" id="ARBA00023098"/>
    </source>
</evidence>
<dbReference type="InterPro" id="IPR036291">
    <property type="entry name" value="NAD(P)-bd_dom_sf"/>
</dbReference>
<dbReference type="InterPro" id="IPR006168">
    <property type="entry name" value="G3P_DH_NAD-dep"/>
</dbReference>
<evidence type="ECO:0000256" key="11">
    <source>
        <dbReference type="PIRSR" id="PIRSR000114-1"/>
    </source>
</evidence>
<dbReference type="PRINTS" id="PR00077">
    <property type="entry name" value="GPDHDRGNASE"/>
</dbReference>
<dbReference type="Gene3D" id="1.10.1040.10">
    <property type="entry name" value="N-(1-d-carboxylethyl)-l-norvaline Dehydrogenase, domain 2"/>
    <property type="match status" value="1"/>
</dbReference>
<dbReference type="AlphaFoldDB" id="A0A6N4R5P3"/>
<dbReference type="EMBL" id="VAFM01000002">
    <property type="protein sequence ID" value="TKW60863.1"/>
    <property type="molecule type" value="Genomic_DNA"/>
</dbReference>
<dbReference type="PROSITE" id="PS00957">
    <property type="entry name" value="NAD_G3PDH"/>
    <property type="match status" value="1"/>
</dbReference>
<evidence type="ECO:0000256" key="13">
    <source>
        <dbReference type="PIRSR" id="PIRSR000114-3"/>
    </source>
</evidence>
<dbReference type="EC" id="1.1.1.94" evidence="10"/>
<dbReference type="GO" id="GO:0005975">
    <property type="term" value="P:carbohydrate metabolic process"/>
    <property type="evidence" value="ECO:0007669"/>
    <property type="project" value="InterPro"/>
</dbReference>
<dbReference type="GO" id="GO:0008654">
    <property type="term" value="P:phospholipid biosynthetic process"/>
    <property type="evidence" value="ECO:0007669"/>
    <property type="project" value="UniProtKB-KW"/>
</dbReference>
<evidence type="ECO:0000256" key="4">
    <source>
        <dbReference type="ARBA" id="ARBA00022857"/>
    </source>
</evidence>
<feature type="binding site" evidence="12">
    <location>
        <position position="118"/>
    </location>
    <ligand>
        <name>substrate</name>
    </ligand>
</feature>
<dbReference type="GO" id="GO:0005829">
    <property type="term" value="C:cytosol"/>
    <property type="evidence" value="ECO:0007669"/>
    <property type="project" value="TreeGrafter"/>
</dbReference>
<dbReference type="GO" id="GO:0006650">
    <property type="term" value="P:glycerophospholipid metabolic process"/>
    <property type="evidence" value="ECO:0007669"/>
    <property type="project" value="UniProtKB-UniRule"/>
</dbReference>
<dbReference type="NCBIfam" id="NF000942">
    <property type="entry name" value="PRK00094.1-4"/>
    <property type="match status" value="1"/>
</dbReference>
<feature type="binding site" evidence="13">
    <location>
        <position position="266"/>
    </location>
    <ligand>
        <name>NAD(+)</name>
        <dbReference type="ChEBI" id="CHEBI:57540"/>
    </ligand>
</feature>
<feature type="binding site" evidence="10">
    <location>
        <position position="118"/>
    </location>
    <ligand>
        <name>sn-glycerol 3-phosphate</name>
        <dbReference type="ChEBI" id="CHEBI:57597"/>
    </ligand>
</feature>
<feature type="binding site" evidence="13">
    <location>
        <begin position="20"/>
        <end position="25"/>
    </location>
    <ligand>
        <name>NAD(+)</name>
        <dbReference type="ChEBI" id="CHEBI:57540"/>
    </ligand>
</feature>
<comment type="caution">
    <text evidence="18">The sequence shown here is derived from an EMBL/GenBank/DDBJ whole genome shotgun (WGS) entry which is preliminary data.</text>
</comment>
<feature type="active site" description="Proton acceptor" evidence="10 11">
    <location>
        <position position="202"/>
    </location>
</feature>
<keyword evidence="7 10" id="KW-0443">Lipid metabolism</keyword>
<feature type="binding site" evidence="10">
    <location>
        <position position="255"/>
    </location>
    <ligand>
        <name>sn-glycerol 3-phosphate</name>
        <dbReference type="ChEBI" id="CHEBI:57597"/>
    </ligand>
</feature>
<keyword evidence="9 10" id="KW-1208">Phospholipid metabolism</keyword>
<accession>A0A6N4R5P3</accession>
<evidence type="ECO:0000256" key="6">
    <source>
        <dbReference type="ARBA" id="ARBA00023027"/>
    </source>
</evidence>
<keyword evidence="3 10" id="KW-0547">Nucleotide-binding</keyword>
<feature type="binding site" evidence="10">
    <location>
        <position position="24"/>
    </location>
    <ligand>
        <name>NADPH</name>
        <dbReference type="ChEBI" id="CHEBI:57783"/>
    </ligand>
</feature>
<comment type="similarity">
    <text evidence="1 10 14">Belongs to the NAD-dependent glycerol-3-phosphate dehydrogenase family.</text>
</comment>
<feature type="binding site" evidence="10">
    <location>
        <position position="149"/>
    </location>
    <ligand>
        <name>sn-glycerol 3-phosphate</name>
        <dbReference type="ChEBI" id="CHEBI:57597"/>
    </ligand>
</feature>
<evidence type="ECO:0000259" key="17">
    <source>
        <dbReference type="Pfam" id="PF07479"/>
    </source>
</evidence>
<evidence type="ECO:0000259" key="16">
    <source>
        <dbReference type="Pfam" id="PF01210"/>
    </source>
</evidence>
<dbReference type="GO" id="GO:0051287">
    <property type="term" value="F:NAD binding"/>
    <property type="evidence" value="ECO:0007669"/>
    <property type="project" value="InterPro"/>
</dbReference>
<dbReference type="Gene3D" id="3.40.50.720">
    <property type="entry name" value="NAD(P)-binding Rossmann-like Domain"/>
    <property type="match status" value="1"/>
</dbReference>
<dbReference type="InterPro" id="IPR008927">
    <property type="entry name" value="6-PGluconate_DH-like_C_sf"/>
</dbReference>
<evidence type="ECO:0000256" key="9">
    <source>
        <dbReference type="ARBA" id="ARBA00023264"/>
    </source>
</evidence>
<feature type="binding site" evidence="10">
    <location>
        <position position="266"/>
    </location>
    <ligand>
        <name>NADPH</name>
        <dbReference type="ChEBI" id="CHEBI:57783"/>
    </ligand>
</feature>
<name>A0A6N4R5P3_BLAVI</name>
<keyword evidence="5 10" id="KW-0560">Oxidoreductase</keyword>
<evidence type="ECO:0000256" key="5">
    <source>
        <dbReference type="ARBA" id="ARBA00023002"/>
    </source>
</evidence>
<feature type="domain" description="Glycerol-3-phosphate dehydrogenase NAD-dependent N-terminal" evidence="16">
    <location>
        <begin position="17"/>
        <end position="171"/>
    </location>
</feature>
<evidence type="ECO:0000256" key="2">
    <source>
        <dbReference type="ARBA" id="ARBA00022516"/>
    </source>
</evidence>
<feature type="binding site" evidence="12">
    <location>
        <begin position="266"/>
        <end position="267"/>
    </location>
    <ligand>
        <name>substrate</name>
    </ligand>
</feature>
<organism evidence="18 19">
    <name type="scientific">Blastochloris viridis</name>
    <name type="common">Rhodopseudomonas viridis</name>
    <dbReference type="NCBI Taxonomy" id="1079"/>
    <lineage>
        <taxon>Bacteria</taxon>
        <taxon>Pseudomonadati</taxon>
        <taxon>Pseudomonadota</taxon>
        <taxon>Alphaproteobacteria</taxon>
        <taxon>Hyphomicrobiales</taxon>
        <taxon>Blastochloridaceae</taxon>
        <taxon>Blastochloris</taxon>
    </lineage>
</organism>
<feature type="binding site" evidence="10">
    <location>
        <position position="291"/>
    </location>
    <ligand>
        <name>NADPH</name>
        <dbReference type="ChEBI" id="CHEBI:57783"/>
    </ligand>
</feature>
<dbReference type="SUPFAM" id="SSF51735">
    <property type="entry name" value="NAD(P)-binding Rossmann-fold domains"/>
    <property type="match status" value="1"/>
</dbReference>
<feature type="binding site" evidence="10">
    <location>
        <position position="202"/>
    </location>
    <ligand>
        <name>sn-glycerol 3-phosphate</name>
        <dbReference type="ChEBI" id="CHEBI:57597"/>
    </ligand>
</feature>
<dbReference type="FunFam" id="3.40.50.720:FF:000019">
    <property type="entry name" value="Glycerol-3-phosphate dehydrogenase [NAD(P)+]"/>
    <property type="match status" value="1"/>
</dbReference>
<comment type="catalytic activity">
    <reaction evidence="10">
        <text>sn-glycerol 3-phosphate + NAD(+) = dihydroxyacetone phosphate + NADH + H(+)</text>
        <dbReference type="Rhea" id="RHEA:11092"/>
        <dbReference type="ChEBI" id="CHEBI:15378"/>
        <dbReference type="ChEBI" id="CHEBI:57540"/>
        <dbReference type="ChEBI" id="CHEBI:57597"/>
        <dbReference type="ChEBI" id="CHEBI:57642"/>
        <dbReference type="ChEBI" id="CHEBI:57945"/>
        <dbReference type="EC" id="1.1.1.94"/>
    </reaction>
</comment>
<evidence type="ECO:0000256" key="10">
    <source>
        <dbReference type="HAMAP-Rule" id="MF_00394"/>
    </source>
</evidence>
<dbReference type="HAMAP" id="MF_00394">
    <property type="entry name" value="NAD_Glyc3P_dehydrog"/>
    <property type="match status" value="1"/>
</dbReference>
<evidence type="ECO:0000256" key="3">
    <source>
        <dbReference type="ARBA" id="ARBA00022741"/>
    </source>
</evidence>
<evidence type="ECO:0000256" key="1">
    <source>
        <dbReference type="ARBA" id="ARBA00011009"/>
    </source>
</evidence>
<dbReference type="UniPathway" id="UPA00940"/>
<comment type="pathway">
    <text evidence="10">Membrane lipid metabolism; glycerophospholipid metabolism.</text>
</comment>
<dbReference type="Pfam" id="PF07479">
    <property type="entry name" value="NAD_Gly3P_dh_C"/>
    <property type="match status" value="1"/>
</dbReference>
<comment type="caution">
    <text evidence="10">Lacks conserved residue(s) required for the propagation of feature annotation.</text>
</comment>
<dbReference type="InterPro" id="IPR006109">
    <property type="entry name" value="G3P_DH_NAD-dep_C"/>
</dbReference>
<keyword evidence="8 10" id="KW-0594">Phospholipid biosynthesis</keyword>
<gene>
    <name evidence="10" type="primary">gpsA</name>
    <name evidence="18" type="ORF">DI628_08225</name>
</gene>
<feature type="binding site" evidence="10">
    <location>
        <position position="147"/>
    </location>
    <ligand>
        <name>sn-glycerol 3-phosphate</name>
        <dbReference type="ChEBI" id="CHEBI:57597"/>
    </ligand>
</feature>
<comment type="subcellular location">
    <subcellularLocation>
        <location evidence="10">Cytoplasm</location>
    </subcellularLocation>
</comment>
<sequence length="344" mass="36795">MDAYVPSRAGAKSSKWTVLGAGAWGTALANALSHGGQNVVVWDRDPGVVDDINKFQQNRKRYPDLAVHRGLRATTNLEEAAKHAELILVALPSEANMVIATQLSDLLTENHGLVMTSKGFRESDGALLSDVWREMIPQLGPVAVLTGPTFARELMEQKMTAMLVACHNEAFRATVADGFDLPFMRIYESTDIVGAQVGGAIKNVLAVAAGILDGLQLGHNARAAVMTRGLGEMARYARAMGGKEQTIWGLAGMGDLLLTATSALSRNYRFGQLVGKGVSIHEARLRVGTVEGILAARIVTVQAQAHGLDLAIVSAVDGILHGDVTPIQAAEYLMHRPRAPEFDE</sequence>
<dbReference type="PANTHER" id="PTHR11728">
    <property type="entry name" value="GLYCEROL-3-PHOSPHATE DEHYDROGENASE"/>
    <property type="match status" value="1"/>
</dbReference>
<evidence type="ECO:0000313" key="18">
    <source>
        <dbReference type="EMBL" id="TKW60863.1"/>
    </source>
</evidence>
<feature type="binding site" evidence="10">
    <location>
        <position position="151"/>
    </location>
    <ligand>
        <name>NADPH</name>
        <dbReference type="ChEBI" id="CHEBI:57783"/>
    </ligand>
</feature>
<feature type="binding site" evidence="10">
    <location>
        <position position="62"/>
    </location>
    <ligand>
        <name>NADPH</name>
        <dbReference type="ChEBI" id="CHEBI:57783"/>
    </ligand>
</feature>
<feature type="binding site" evidence="10">
    <location>
        <position position="266"/>
    </location>
    <ligand>
        <name>sn-glycerol 3-phosphate</name>
        <dbReference type="ChEBI" id="CHEBI:57597"/>
    </ligand>
</feature>
<dbReference type="InterPro" id="IPR011128">
    <property type="entry name" value="G3P_DH_NAD-dep_N"/>
</dbReference>
<keyword evidence="4 10" id="KW-0521">NADP</keyword>
<reference evidence="18 19" key="1">
    <citation type="journal article" date="2017" name="Nat. Commun.">
        <title>In situ click chemistry generation of cyclooxygenase-2 inhibitors.</title>
        <authorList>
            <person name="Bhardwaj A."/>
            <person name="Kaur J."/>
            <person name="Wuest M."/>
            <person name="Wuest F."/>
        </authorList>
    </citation>
    <scope>NUCLEOTIDE SEQUENCE [LARGE SCALE GENOMIC DNA]</scope>
    <source>
        <strain evidence="18">S2_018_000_R2_106</strain>
    </source>
</reference>
<protein>
    <recommendedName>
        <fullName evidence="10">Glycerol-3-phosphate dehydrogenase [NAD(P)+]</fullName>
        <ecNumber evidence="10">1.1.1.94</ecNumber>
    </recommendedName>
    <alternativeName>
        <fullName evidence="10">NAD(P)(+)-dependent glycerol-3-phosphate dehydrogenase</fullName>
    </alternativeName>
    <alternativeName>
        <fullName evidence="10">NAD(P)H-dependent dihydroxyacetone-phosphate reductase</fullName>
    </alternativeName>
</protein>
<evidence type="ECO:0000256" key="15">
    <source>
        <dbReference type="RuleBase" id="RU000439"/>
    </source>
</evidence>
<dbReference type="SUPFAM" id="SSF48179">
    <property type="entry name" value="6-phosphogluconate dehydrogenase C-terminal domain-like"/>
    <property type="match status" value="1"/>
</dbReference>
<evidence type="ECO:0000256" key="14">
    <source>
        <dbReference type="RuleBase" id="RU000437"/>
    </source>
</evidence>
<feature type="binding site" evidence="10">
    <location>
        <position position="118"/>
    </location>
    <ligand>
        <name>NADPH</name>
        <dbReference type="ChEBI" id="CHEBI:57783"/>
    </ligand>
</feature>
<dbReference type="GO" id="GO:0046167">
    <property type="term" value="P:glycerol-3-phosphate biosynthetic process"/>
    <property type="evidence" value="ECO:0007669"/>
    <property type="project" value="UniProtKB-UniRule"/>
</dbReference>
<dbReference type="GO" id="GO:0046168">
    <property type="term" value="P:glycerol-3-phosphate catabolic process"/>
    <property type="evidence" value="ECO:0007669"/>
    <property type="project" value="InterPro"/>
</dbReference>
<dbReference type="PANTHER" id="PTHR11728:SF1">
    <property type="entry name" value="GLYCEROL-3-PHOSPHATE DEHYDROGENASE [NAD(+)] 2, CHLOROPLASTIC"/>
    <property type="match status" value="1"/>
</dbReference>
<feature type="binding site" evidence="10">
    <location>
        <position position="267"/>
    </location>
    <ligand>
        <name>sn-glycerol 3-phosphate</name>
        <dbReference type="ChEBI" id="CHEBI:57597"/>
    </ligand>
</feature>